<gene>
    <name evidence="1" type="ORF">DC346_02215</name>
</gene>
<dbReference type="RefSeq" id="WP_112986895.1">
    <property type="nucleotide sequence ID" value="NZ_CP131470.1"/>
</dbReference>
<dbReference type="Gene3D" id="3.30.70.100">
    <property type="match status" value="1"/>
</dbReference>
<protein>
    <submittedName>
        <fullName evidence="1">Antibiotic biosynthesis monooxygenase</fullName>
    </submittedName>
</protein>
<comment type="caution">
    <text evidence="1">The sequence shown here is derived from an EMBL/GenBank/DDBJ whole genome shotgun (WGS) entry which is preliminary data.</text>
</comment>
<reference evidence="1 2" key="1">
    <citation type="submission" date="2018-04" db="EMBL/GenBank/DDBJ databases">
        <title>Acinetobacter junii Genome sequencing and assembly.</title>
        <authorList>
            <person name="Su J."/>
            <person name="Rensing C."/>
            <person name="Mazhar H.S."/>
        </authorList>
    </citation>
    <scope>NUCLEOTIDE SEQUENCE [LARGE SCALE GENOMIC DNA]</scope>
    <source>
        <strain evidence="1 2">SC22</strain>
    </source>
</reference>
<dbReference type="SUPFAM" id="SSF54909">
    <property type="entry name" value="Dimeric alpha+beta barrel"/>
    <property type="match status" value="1"/>
</dbReference>
<dbReference type="Proteomes" id="UP000253688">
    <property type="component" value="Unassembled WGS sequence"/>
</dbReference>
<evidence type="ECO:0000313" key="1">
    <source>
        <dbReference type="EMBL" id="RBA49661.1"/>
    </source>
</evidence>
<keyword evidence="1" id="KW-0503">Monooxygenase</keyword>
<accession>A0A365PM09</accession>
<dbReference type="GO" id="GO:0004497">
    <property type="term" value="F:monooxygenase activity"/>
    <property type="evidence" value="ECO:0007669"/>
    <property type="project" value="UniProtKB-KW"/>
</dbReference>
<organism evidence="1 2">
    <name type="scientific">Acinetobacter junii</name>
    <dbReference type="NCBI Taxonomy" id="40215"/>
    <lineage>
        <taxon>Bacteria</taxon>
        <taxon>Pseudomonadati</taxon>
        <taxon>Pseudomonadota</taxon>
        <taxon>Gammaproteobacteria</taxon>
        <taxon>Moraxellales</taxon>
        <taxon>Moraxellaceae</taxon>
        <taxon>Acinetobacter</taxon>
    </lineage>
</organism>
<name>A0A365PM09_ACIJU</name>
<dbReference type="InterPro" id="IPR011008">
    <property type="entry name" value="Dimeric_a/b-barrel"/>
</dbReference>
<proteinExistence type="predicted"/>
<dbReference type="InterPro" id="IPR052936">
    <property type="entry name" value="Jasmonate_Hydroxylase-like"/>
</dbReference>
<dbReference type="EMBL" id="QEWH01000010">
    <property type="protein sequence ID" value="RBA49661.1"/>
    <property type="molecule type" value="Genomic_DNA"/>
</dbReference>
<evidence type="ECO:0000313" key="2">
    <source>
        <dbReference type="Proteomes" id="UP000253688"/>
    </source>
</evidence>
<keyword evidence="1" id="KW-0560">Oxidoreductase</keyword>
<dbReference type="AlphaFoldDB" id="A0A365PM09"/>
<dbReference type="PANTHER" id="PTHR37811:SF2">
    <property type="entry name" value="ABM DOMAIN-CONTAINING PROTEIN"/>
    <property type="match status" value="1"/>
</dbReference>
<dbReference type="PANTHER" id="PTHR37811">
    <property type="entry name" value="BLL5343 PROTEIN"/>
    <property type="match status" value="1"/>
</dbReference>
<sequence length="99" mass="11896">MYIVIFKATIRQLDSTYTEMAQKLRDKAIGQYHCVKFEACCENDFEIALSYWNSLEDIQRWQQDAEHLVAQHLGKEKWYQHFNIEICKIERVYSSTNKL</sequence>